<dbReference type="InterPro" id="IPR043128">
    <property type="entry name" value="Rev_trsase/Diguanyl_cyclase"/>
</dbReference>
<dbReference type="SUPFAM" id="SSF56672">
    <property type="entry name" value="DNA/RNA polymerases"/>
    <property type="match status" value="1"/>
</dbReference>
<dbReference type="PROSITE" id="PS50878">
    <property type="entry name" value="RT_POL"/>
    <property type="match status" value="1"/>
</dbReference>
<dbReference type="PATRIC" id="fig|1348973.3.peg.2565"/>
<dbReference type="PANTHER" id="PTHR34047">
    <property type="entry name" value="NUCLEAR INTRON MATURASE 1, MITOCHONDRIAL-RELATED"/>
    <property type="match status" value="1"/>
</dbReference>
<dbReference type="EMBL" id="JJRY01000009">
    <property type="protein sequence ID" value="KEF38228.1"/>
    <property type="molecule type" value="Genomic_DNA"/>
</dbReference>
<dbReference type="NCBIfam" id="TIGR04416">
    <property type="entry name" value="group_II_RT_mat"/>
    <property type="match status" value="1"/>
</dbReference>
<organism evidence="2 4">
    <name type="scientific">Schinkia azotoformans MEV2011</name>
    <dbReference type="NCBI Taxonomy" id="1348973"/>
    <lineage>
        <taxon>Bacteria</taxon>
        <taxon>Bacillati</taxon>
        <taxon>Bacillota</taxon>
        <taxon>Bacilli</taxon>
        <taxon>Bacillales</taxon>
        <taxon>Bacillaceae</taxon>
        <taxon>Calidifontibacillus/Schinkia group</taxon>
        <taxon>Schinkia</taxon>
    </lineage>
</organism>
<dbReference type="PANTHER" id="PTHR34047:SF8">
    <property type="entry name" value="PROTEIN YKFC"/>
    <property type="match status" value="1"/>
</dbReference>
<dbReference type="InterPro" id="IPR013597">
    <property type="entry name" value="Mat_intron_G2"/>
</dbReference>
<dbReference type="CDD" id="cd01651">
    <property type="entry name" value="RT_G2_intron"/>
    <property type="match status" value="1"/>
</dbReference>
<name>A0A072NGT4_SCHAZ</name>
<gene>
    <name evidence="3" type="ORF">M670_02648</name>
    <name evidence="2" type="ORF">M670_04140</name>
</gene>
<dbReference type="Proteomes" id="UP000027936">
    <property type="component" value="Unassembled WGS sequence"/>
</dbReference>
<dbReference type="Gene3D" id="3.30.70.270">
    <property type="match status" value="1"/>
</dbReference>
<dbReference type="InterPro" id="IPR030931">
    <property type="entry name" value="Group_II_RT_mat"/>
</dbReference>
<keyword evidence="2" id="KW-0808">Transferase</keyword>
<evidence type="ECO:0000313" key="4">
    <source>
        <dbReference type="Proteomes" id="UP000027936"/>
    </source>
</evidence>
<dbReference type="InterPro" id="IPR051083">
    <property type="entry name" value="GrpII_Intron_Splice-Mob/Def"/>
</dbReference>
<accession>A0A072NGT4</accession>
<dbReference type="RefSeq" id="WP_035195982.1">
    <property type="nucleotide sequence ID" value="NZ_JJRY01000009.1"/>
</dbReference>
<dbReference type="Pfam" id="PF00078">
    <property type="entry name" value="RVT_1"/>
    <property type="match status" value="1"/>
</dbReference>
<dbReference type="AlphaFoldDB" id="A0A072NGT4"/>
<evidence type="ECO:0000313" key="2">
    <source>
        <dbReference type="EMBL" id="KEF36721.1"/>
    </source>
</evidence>
<evidence type="ECO:0000259" key="1">
    <source>
        <dbReference type="PROSITE" id="PS50878"/>
    </source>
</evidence>
<sequence>MKDKGTTRKIHSLIDKVYHPTNLLMAWEQVKANRGSGGIDNISISDFEMVVHKELNSLHQSLKNDSYKPLPVKRVNIPKRNKPNEKRPLGIPAIRDRVCQQALKNRLERIFEPTFNDCSFGYRPGRSTHQAMRKIYREIINGCEWVLDADLRDFFGNVQHELLINKIAERVSDGRVLRLIRQMLEAGYMEKGRKHTTSQGTPQGGVISPLFSNIYLDSFDHEMVSNGYRLTRFADDWVVLCKTRNEAEEALNDARQILSKMGLTLHPEKTRITHIKWGFEFLGYKIKQGKGLKLPRHKIKKQPNFMNIYAIPTEKSVKRFMDTIRDRTKRKIPLSLFELIEFINPVIRGWGNYYRKAHVRKLFNKLQRWIVRRIWSHRFKRWRNMGWKKLHESKLYSDYKLVNLISLIPDLESKVASKG</sequence>
<keyword evidence="2" id="KW-0695">RNA-directed DNA polymerase</keyword>
<dbReference type="Pfam" id="PF08388">
    <property type="entry name" value="GIIM"/>
    <property type="match status" value="1"/>
</dbReference>
<keyword evidence="2" id="KW-0548">Nucleotidyltransferase</keyword>
<protein>
    <submittedName>
        <fullName evidence="2">Retron-type reverse transcriptase</fullName>
    </submittedName>
</protein>
<comment type="caution">
    <text evidence="2">The sequence shown here is derived from an EMBL/GenBank/DDBJ whole genome shotgun (WGS) entry which is preliminary data.</text>
</comment>
<dbReference type="GO" id="GO:0003964">
    <property type="term" value="F:RNA-directed DNA polymerase activity"/>
    <property type="evidence" value="ECO:0007669"/>
    <property type="project" value="UniProtKB-KW"/>
</dbReference>
<feature type="domain" description="Reverse transcriptase" evidence="1">
    <location>
        <begin position="56"/>
        <end position="286"/>
    </location>
</feature>
<dbReference type="OrthoDB" id="9793236at2"/>
<reference evidence="2 4" key="1">
    <citation type="submission" date="2014-04" db="EMBL/GenBank/DDBJ databases">
        <title>Draft genome sequence of Bacillus azotoformans MEV2011, a (co-) denitrifying strain unable to grow in the presence of oxygen.</title>
        <authorList>
            <person name="Nielsen M."/>
            <person name="Schreiber L."/>
            <person name="Finster K."/>
            <person name="Schramm A."/>
        </authorList>
    </citation>
    <scope>NUCLEOTIDE SEQUENCE [LARGE SCALE GENOMIC DNA]</scope>
    <source>
        <strain evidence="2 4">MEV2011</strain>
    </source>
</reference>
<evidence type="ECO:0000313" key="3">
    <source>
        <dbReference type="EMBL" id="KEF38228.1"/>
    </source>
</evidence>
<dbReference type="InterPro" id="IPR043502">
    <property type="entry name" value="DNA/RNA_pol_sf"/>
</dbReference>
<dbReference type="EMBL" id="JJRY01000023">
    <property type="protein sequence ID" value="KEF36721.1"/>
    <property type="molecule type" value="Genomic_DNA"/>
</dbReference>
<dbReference type="InterPro" id="IPR000477">
    <property type="entry name" value="RT_dom"/>
</dbReference>
<proteinExistence type="predicted"/>